<name>A0A8J3AC01_9ACTN</name>
<dbReference type="GO" id="GO:0009055">
    <property type="term" value="F:electron transfer activity"/>
    <property type="evidence" value="ECO:0007669"/>
    <property type="project" value="InterPro"/>
</dbReference>
<dbReference type="InterPro" id="IPR052721">
    <property type="entry name" value="ET_Amicyanin"/>
</dbReference>
<dbReference type="Pfam" id="PF00127">
    <property type="entry name" value="Copper-bind"/>
    <property type="match status" value="1"/>
</dbReference>
<feature type="binding site" evidence="3">
    <location>
        <position position="56"/>
    </location>
    <ligand>
        <name>Cu cation</name>
        <dbReference type="ChEBI" id="CHEBI:23378"/>
    </ligand>
</feature>
<sequence length="112" mass="11846">MLVVLGILAAGTAGCSGTGATDAHVMMSGELRFEPTTMEIPAGGTVTWRNDGQRPHTVTAIDRERDATGAFDSGEIIGTGTFSHTFDTPGTYVYHCEFHGRSEMVGIIEVTP</sequence>
<comment type="caution">
    <text evidence="5">The sequence shown here is derived from an EMBL/GenBank/DDBJ whole genome shotgun (WGS) entry which is preliminary data.</text>
</comment>
<dbReference type="PANTHER" id="PTHR36507">
    <property type="entry name" value="BLL1555 PROTEIN"/>
    <property type="match status" value="1"/>
</dbReference>
<organism evidence="5 6">
    <name type="scientific">Egicoccus halophilus</name>
    <dbReference type="NCBI Taxonomy" id="1670830"/>
    <lineage>
        <taxon>Bacteria</taxon>
        <taxon>Bacillati</taxon>
        <taxon>Actinomycetota</taxon>
        <taxon>Nitriliruptoria</taxon>
        <taxon>Egicoccales</taxon>
        <taxon>Egicoccaceae</taxon>
        <taxon>Egicoccus</taxon>
    </lineage>
</organism>
<evidence type="ECO:0000313" key="5">
    <source>
        <dbReference type="EMBL" id="GGI03034.1"/>
    </source>
</evidence>
<feature type="binding site" evidence="3">
    <location>
        <position position="99"/>
    </location>
    <ligand>
        <name>Cu cation</name>
        <dbReference type="ChEBI" id="CHEBI:23378"/>
    </ligand>
</feature>
<dbReference type="Gene3D" id="2.60.40.420">
    <property type="entry name" value="Cupredoxins - blue copper proteins"/>
    <property type="match status" value="1"/>
</dbReference>
<dbReference type="PRINTS" id="PR00157">
    <property type="entry name" value="PLASTOCYANIN"/>
</dbReference>
<keyword evidence="1 3" id="KW-0479">Metal-binding</keyword>
<comment type="cofactor">
    <cofactor evidence="3">
        <name>Cu(2+)</name>
        <dbReference type="ChEBI" id="CHEBI:29036"/>
    </cofactor>
    <text evidence="3">The crystal structure with reduced Cu(1+) has also been determined.</text>
</comment>
<reference evidence="5" key="2">
    <citation type="submission" date="2020-09" db="EMBL/GenBank/DDBJ databases">
        <authorList>
            <person name="Sun Q."/>
            <person name="Zhou Y."/>
        </authorList>
    </citation>
    <scope>NUCLEOTIDE SEQUENCE</scope>
    <source>
        <strain evidence="5">CGMCC 1.14988</strain>
    </source>
</reference>
<keyword evidence="6" id="KW-1185">Reference proteome</keyword>
<evidence type="ECO:0000256" key="2">
    <source>
        <dbReference type="ARBA" id="ARBA00023008"/>
    </source>
</evidence>
<dbReference type="AlphaFoldDB" id="A0A8J3AC01"/>
<feature type="domain" description="Blue (type 1) copper" evidence="4">
    <location>
        <begin position="26"/>
        <end position="110"/>
    </location>
</feature>
<dbReference type="GO" id="GO:0005507">
    <property type="term" value="F:copper ion binding"/>
    <property type="evidence" value="ECO:0007669"/>
    <property type="project" value="InterPro"/>
</dbReference>
<dbReference type="InterPro" id="IPR000923">
    <property type="entry name" value="BlueCu_1"/>
</dbReference>
<reference evidence="5" key="1">
    <citation type="journal article" date="2014" name="Int. J. Syst. Evol. Microbiol.">
        <title>Complete genome sequence of Corynebacterium casei LMG S-19264T (=DSM 44701T), isolated from a smear-ripened cheese.</title>
        <authorList>
            <consortium name="US DOE Joint Genome Institute (JGI-PGF)"/>
            <person name="Walter F."/>
            <person name="Albersmeier A."/>
            <person name="Kalinowski J."/>
            <person name="Ruckert C."/>
        </authorList>
    </citation>
    <scope>NUCLEOTIDE SEQUENCE</scope>
    <source>
        <strain evidence="5">CGMCC 1.14988</strain>
    </source>
</reference>
<dbReference type="InterPro" id="IPR008972">
    <property type="entry name" value="Cupredoxin"/>
</dbReference>
<evidence type="ECO:0000313" key="6">
    <source>
        <dbReference type="Proteomes" id="UP000650511"/>
    </source>
</evidence>
<dbReference type="EMBL" id="BMHA01000001">
    <property type="protein sequence ID" value="GGI03034.1"/>
    <property type="molecule type" value="Genomic_DNA"/>
</dbReference>
<evidence type="ECO:0000256" key="3">
    <source>
        <dbReference type="PIRSR" id="PIRSR602387-1"/>
    </source>
</evidence>
<evidence type="ECO:0000256" key="1">
    <source>
        <dbReference type="ARBA" id="ARBA00022723"/>
    </source>
</evidence>
<protein>
    <recommendedName>
        <fullName evidence="4">Blue (type 1) copper domain-containing protein</fullName>
    </recommendedName>
</protein>
<dbReference type="SUPFAM" id="SSF49503">
    <property type="entry name" value="Cupredoxins"/>
    <property type="match status" value="1"/>
</dbReference>
<dbReference type="PANTHER" id="PTHR36507:SF1">
    <property type="entry name" value="BLL1555 PROTEIN"/>
    <property type="match status" value="1"/>
</dbReference>
<evidence type="ECO:0000259" key="4">
    <source>
        <dbReference type="Pfam" id="PF00127"/>
    </source>
</evidence>
<keyword evidence="2 3" id="KW-0186">Copper</keyword>
<dbReference type="Proteomes" id="UP000650511">
    <property type="component" value="Unassembled WGS sequence"/>
</dbReference>
<gene>
    <name evidence="5" type="ORF">GCM10011354_02390</name>
</gene>
<dbReference type="InterPro" id="IPR002387">
    <property type="entry name" value="Plastocyanin"/>
</dbReference>
<feature type="binding site" evidence="3">
    <location>
        <position position="96"/>
    </location>
    <ligand>
        <name>Cu cation</name>
        <dbReference type="ChEBI" id="CHEBI:23378"/>
    </ligand>
</feature>
<accession>A0A8J3AC01</accession>
<feature type="binding site" evidence="3">
    <location>
        <position position="104"/>
    </location>
    <ligand>
        <name>Cu cation</name>
        <dbReference type="ChEBI" id="CHEBI:23378"/>
    </ligand>
</feature>
<proteinExistence type="predicted"/>